<dbReference type="AlphaFoldDB" id="F8KPN3"/>
<protein>
    <submittedName>
        <fullName evidence="4">DNA adenine methylase</fullName>
    </submittedName>
</protein>
<dbReference type="GO" id="GO:0009307">
    <property type="term" value="P:DNA restriction-modification system"/>
    <property type="evidence" value="ECO:0007669"/>
    <property type="project" value="InterPro"/>
</dbReference>
<organism evidence="4 5">
    <name type="scientific">Helicobacter bizzozeronii (strain CIII-1)</name>
    <dbReference type="NCBI Taxonomy" id="1002804"/>
    <lineage>
        <taxon>Bacteria</taxon>
        <taxon>Pseudomonadati</taxon>
        <taxon>Campylobacterota</taxon>
        <taxon>Epsilonproteobacteria</taxon>
        <taxon>Campylobacterales</taxon>
        <taxon>Helicobacteraceae</taxon>
        <taxon>Helicobacter</taxon>
    </lineage>
</organism>
<evidence type="ECO:0000256" key="1">
    <source>
        <dbReference type="ARBA" id="ARBA00022603"/>
    </source>
</evidence>
<evidence type="ECO:0000313" key="4">
    <source>
        <dbReference type="EMBL" id="CCB80763.1"/>
    </source>
</evidence>
<keyword evidence="3" id="KW-0949">S-adenosyl-L-methionine</keyword>
<sequence length="103" mass="11820">MTTKPLVWPGGKFYLTKTLLEKLPSRKYFCEVFAGGLSLLFAKRKENFEIVNDSNRELINFYICARDFPESLARAYARLPLEREAFMQIANRAVKPLALAMGI</sequence>
<gene>
    <name evidence="4" type="ordered locus">HBZC1_17770</name>
</gene>
<dbReference type="GO" id="GO:0043565">
    <property type="term" value="F:sequence-specific DNA binding"/>
    <property type="evidence" value="ECO:0007669"/>
    <property type="project" value="TreeGrafter"/>
</dbReference>
<dbReference type="PANTHER" id="PTHR30481">
    <property type="entry name" value="DNA ADENINE METHYLASE"/>
    <property type="match status" value="1"/>
</dbReference>
<dbReference type="EMBL" id="FR871757">
    <property type="protein sequence ID" value="CCB80763.1"/>
    <property type="molecule type" value="Genomic_DNA"/>
</dbReference>
<keyword evidence="2" id="KW-0808">Transferase</keyword>
<dbReference type="Pfam" id="PF02086">
    <property type="entry name" value="MethyltransfD12"/>
    <property type="match status" value="1"/>
</dbReference>
<dbReference type="Proteomes" id="UP000008387">
    <property type="component" value="Chromosome"/>
</dbReference>
<accession>F8KPN3</accession>
<dbReference type="GO" id="GO:1904047">
    <property type="term" value="F:S-adenosyl-L-methionine binding"/>
    <property type="evidence" value="ECO:0007669"/>
    <property type="project" value="TreeGrafter"/>
</dbReference>
<dbReference type="Gene3D" id="3.40.50.150">
    <property type="entry name" value="Vaccinia Virus protein VP39"/>
    <property type="match status" value="1"/>
</dbReference>
<name>F8KPN3_HELBC</name>
<keyword evidence="1 4" id="KW-0489">Methyltransferase</keyword>
<evidence type="ECO:0000313" key="5">
    <source>
        <dbReference type="Proteomes" id="UP000008387"/>
    </source>
</evidence>
<evidence type="ECO:0000256" key="2">
    <source>
        <dbReference type="ARBA" id="ARBA00022679"/>
    </source>
</evidence>
<dbReference type="SUPFAM" id="SSF53335">
    <property type="entry name" value="S-adenosyl-L-methionine-dependent methyltransferases"/>
    <property type="match status" value="1"/>
</dbReference>
<dbReference type="eggNOG" id="COG0338">
    <property type="taxonomic scope" value="Bacteria"/>
</dbReference>
<dbReference type="GO" id="GO:0006298">
    <property type="term" value="P:mismatch repair"/>
    <property type="evidence" value="ECO:0007669"/>
    <property type="project" value="TreeGrafter"/>
</dbReference>
<dbReference type="GO" id="GO:0032259">
    <property type="term" value="P:methylation"/>
    <property type="evidence" value="ECO:0007669"/>
    <property type="project" value="UniProtKB-KW"/>
</dbReference>
<proteinExistence type="predicted"/>
<dbReference type="GO" id="GO:0009007">
    <property type="term" value="F:site-specific DNA-methyltransferase (adenine-specific) activity"/>
    <property type="evidence" value="ECO:0007669"/>
    <property type="project" value="UniProtKB-EC"/>
</dbReference>
<dbReference type="STRING" id="1002804.HBZC1_17770"/>
<dbReference type="HOGENOM" id="CLU_160009_1_0_7"/>
<dbReference type="InterPro" id="IPR029063">
    <property type="entry name" value="SAM-dependent_MTases_sf"/>
</dbReference>
<reference evidence="4 5" key="1">
    <citation type="journal article" date="2011" name="J. Bacteriol.">
        <title>Genome sequence of Helicobacter bizzozeronii strain CIII-1, an isolate from human gastric mucosa.</title>
        <authorList>
            <person name="Schott T."/>
            <person name="Rossi M."/>
            <person name="Hanninen M.L."/>
        </authorList>
    </citation>
    <scope>NUCLEOTIDE SEQUENCE [LARGE SCALE GENOMIC DNA]</scope>
    <source>
        <strain evidence="4 5">CIII-1</strain>
    </source>
</reference>
<evidence type="ECO:0000256" key="3">
    <source>
        <dbReference type="ARBA" id="ARBA00022691"/>
    </source>
</evidence>
<dbReference type="RefSeq" id="WP_013891139.1">
    <property type="nucleotide sequence ID" value="NC_015674.1"/>
</dbReference>
<dbReference type="InterPro" id="IPR012327">
    <property type="entry name" value="MeTrfase_D12"/>
</dbReference>
<dbReference type="KEGG" id="hbi:HBZC1_17770"/>
<keyword evidence="5" id="KW-1185">Reference proteome</keyword>
<dbReference type="PRINTS" id="PR00505">
    <property type="entry name" value="D12N6MTFRASE"/>
</dbReference>